<proteinExistence type="predicted"/>
<organism evidence="1 2">
    <name type="scientific">Byssothecium circinans</name>
    <dbReference type="NCBI Taxonomy" id="147558"/>
    <lineage>
        <taxon>Eukaryota</taxon>
        <taxon>Fungi</taxon>
        <taxon>Dikarya</taxon>
        <taxon>Ascomycota</taxon>
        <taxon>Pezizomycotina</taxon>
        <taxon>Dothideomycetes</taxon>
        <taxon>Pleosporomycetidae</taxon>
        <taxon>Pleosporales</taxon>
        <taxon>Massarineae</taxon>
        <taxon>Massarinaceae</taxon>
        <taxon>Byssothecium</taxon>
    </lineage>
</organism>
<name>A0A6A5UI57_9PLEO</name>
<accession>A0A6A5UI57</accession>
<sequence length="161" mass="18630">MHEILACVNGCTNDLCLLVTQGYCVALDNPDIRDQNRKPYRVTIHARLEIPPKRRLHYMGRRKRASVEVRNNRGTGKEQGRFPLVTIPGSQCKTVHGPYQRTNTTCSRTNPRLGEEFFPLLHKDRNLAMKFELSRLTPDTQIYIVLSDPLIFFTNWHLTLP</sequence>
<dbReference type="Proteomes" id="UP000800035">
    <property type="component" value="Unassembled WGS sequence"/>
</dbReference>
<evidence type="ECO:0000313" key="2">
    <source>
        <dbReference type="Proteomes" id="UP000800035"/>
    </source>
</evidence>
<evidence type="ECO:0000313" key="1">
    <source>
        <dbReference type="EMBL" id="KAF1960757.1"/>
    </source>
</evidence>
<gene>
    <name evidence="1" type="ORF">CC80DRAFT_532349</name>
</gene>
<dbReference type="EMBL" id="ML976982">
    <property type="protein sequence ID" value="KAF1960757.1"/>
    <property type="molecule type" value="Genomic_DNA"/>
</dbReference>
<reference evidence="1" key="1">
    <citation type="journal article" date="2020" name="Stud. Mycol.">
        <title>101 Dothideomycetes genomes: a test case for predicting lifestyles and emergence of pathogens.</title>
        <authorList>
            <person name="Haridas S."/>
            <person name="Albert R."/>
            <person name="Binder M."/>
            <person name="Bloem J."/>
            <person name="Labutti K."/>
            <person name="Salamov A."/>
            <person name="Andreopoulos B."/>
            <person name="Baker S."/>
            <person name="Barry K."/>
            <person name="Bills G."/>
            <person name="Bluhm B."/>
            <person name="Cannon C."/>
            <person name="Castanera R."/>
            <person name="Culley D."/>
            <person name="Daum C."/>
            <person name="Ezra D."/>
            <person name="Gonzalez J."/>
            <person name="Henrissat B."/>
            <person name="Kuo A."/>
            <person name="Liang C."/>
            <person name="Lipzen A."/>
            <person name="Lutzoni F."/>
            <person name="Magnuson J."/>
            <person name="Mondo S."/>
            <person name="Nolan M."/>
            <person name="Ohm R."/>
            <person name="Pangilinan J."/>
            <person name="Park H.-J."/>
            <person name="Ramirez L."/>
            <person name="Alfaro M."/>
            <person name="Sun H."/>
            <person name="Tritt A."/>
            <person name="Yoshinaga Y."/>
            <person name="Zwiers L.-H."/>
            <person name="Turgeon B."/>
            <person name="Goodwin S."/>
            <person name="Spatafora J."/>
            <person name="Crous P."/>
            <person name="Grigoriev I."/>
        </authorList>
    </citation>
    <scope>NUCLEOTIDE SEQUENCE</scope>
    <source>
        <strain evidence="1">CBS 675.92</strain>
    </source>
</reference>
<protein>
    <submittedName>
        <fullName evidence="1">Uncharacterized protein</fullName>
    </submittedName>
</protein>
<dbReference type="AlphaFoldDB" id="A0A6A5UI57"/>
<keyword evidence="2" id="KW-1185">Reference proteome</keyword>